<sequence>MNNYLSTLRATIVVVKIASRCNLNCSYCYMYNMGDQTYLSQPKVMSDKVVDKLIERILGHCKLHNIDNYEIVLHGGEPLLAGKEFFRKFVSKANKILVEQGGIRVRYVVQTNGLLLSDDWCKLFAELKIGVGVSLDGTPEDNDQYRIDHKGKGSYDRIVKGLNQALNSSYFKEKKLGVGVLAVINIDSEPEAVYEHFKSLSIKSTDVLLPLNNYDQPAPKPSVNNGLSEESPYGDWLVRLFNIWFYDKSPNRLRIRFFEGIIKNFLGKNVSSDDFGTKKCEALVIETDGSIEAVDALKVCGNGFTKAGATLFTHDFDEALQTPLANLYHLSHFKLPQKCMACPVREVCGGGYLPHRYGNNKGFNNPSIYCEDLLKIITHIQNHLFNNMSEEFLNQANVSQLDYLKIKRNFADFNEAESEETLELEHF</sequence>
<keyword evidence="3" id="KW-0949">S-adenosyl-L-methionine</keyword>
<dbReference type="GO" id="GO:0051539">
    <property type="term" value="F:4 iron, 4 sulfur cluster binding"/>
    <property type="evidence" value="ECO:0007669"/>
    <property type="project" value="UniProtKB-KW"/>
</dbReference>
<dbReference type="SFLD" id="SFLDG01384">
    <property type="entry name" value="thioether_bond_formation_requi"/>
    <property type="match status" value="1"/>
</dbReference>
<evidence type="ECO:0000256" key="5">
    <source>
        <dbReference type="ARBA" id="ARBA00023004"/>
    </source>
</evidence>
<proteinExistence type="predicted"/>
<reference evidence="8 9" key="1">
    <citation type="submission" date="2016-10" db="EMBL/GenBank/DDBJ databases">
        <authorList>
            <person name="de Groot N.N."/>
        </authorList>
    </citation>
    <scope>NUCLEOTIDE SEQUENCE [LARGE SCALE GENOMIC DNA]</scope>
    <source>
        <strain evidence="9">E92,LMG 26720,CCM 7988</strain>
    </source>
</reference>
<evidence type="ECO:0000256" key="6">
    <source>
        <dbReference type="ARBA" id="ARBA00023014"/>
    </source>
</evidence>
<dbReference type="PANTHER" id="PTHR43273:SF8">
    <property type="entry name" value="RADICAL SAM DOMAIN PROTEIN"/>
    <property type="match status" value="1"/>
</dbReference>
<dbReference type="GO" id="GO:0016491">
    <property type="term" value="F:oxidoreductase activity"/>
    <property type="evidence" value="ECO:0007669"/>
    <property type="project" value="InterPro"/>
</dbReference>
<evidence type="ECO:0000313" key="9">
    <source>
        <dbReference type="Proteomes" id="UP000199306"/>
    </source>
</evidence>
<dbReference type="SUPFAM" id="SSF102114">
    <property type="entry name" value="Radical SAM enzymes"/>
    <property type="match status" value="1"/>
</dbReference>
<keyword evidence="6" id="KW-0411">Iron-sulfur</keyword>
<dbReference type="STRING" id="1079859.SAMN04515674_10690"/>
<keyword evidence="9" id="KW-1185">Reference proteome</keyword>
<keyword evidence="4" id="KW-0479">Metal-binding</keyword>
<dbReference type="InterPro" id="IPR013785">
    <property type="entry name" value="Aldolase_TIM"/>
</dbReference>
<keyword evidence="2" id="KW-0004">4Fe-4S</keyword>
<evidence type="ECO:0000256" key="4">
    <source>
        <dbReference type="ARBA" id="ARBA00022723"/>
    </source>
</evidence>
<dbReference type="PROSITE" id="PS51918">
    <property type="entry name" value="RADICAL_SAM"/>
    <property type="match status" value="1"/>
</dbReference>
<feature type="domain" description="Radical SAM core" evidence="7">
    <location>
        <begin position="7"/>
        <end position="259"/>
    </location>
</feature>
<dbReference type="InterPro" id="IPR058240">
    <property type="entry name" value="rSAM_sf"/>
</dbReference>
<evidence type="ECO:0000259" key="7">
    <source>
        <dbReference type="PROSITE" id="PS51918"/>
    </source>
</evidence>
<evidence type="ECO:0000256" key="2">
    <source>
        <dbReference type="ARBA" id="ARBA00022485"/>
    </source>
</evidence>
<evidence type="ECO:0000256" key="1">
    <source>
        <dbReference type="ARBA" id="ARBA00001966"/>
    </source>
</evidence>
<evidence type="ECO:0000313" key="8">
    <source>
        <dbReference type="EMBL" id="SFP83531.1"/>
    </source>
</evidence>
<dbReference type="InterPro" id="IPR000385">
    <property type="entry name" value="MoaA_NifB_PqqE_Fe-S-bd_CS"/>
</dbReference>
<dbReference type="Pfam" id="PF04055">
    <property type="entry name" value="Radical_SAM"/>
    <property type="match status" value="1"/>
</dbReference>
<dbReference type="GO" id="GO:0046872">
    <property type="term" value="F:metal ion binding"/>
    <property type="evidence" value="ECO:0007669"/>
    <property type="project" value="UniProtKB-KW"/>
</dbReference>
<dbReference type="SFLD" id="SFLDG01067">
    <property type="entry name" value="SPASM/twitch_domain_containing"/>
    <property type="match status" value="1"/>
</dbReference>
<dbReference type="PANTHER" id="PTHR43273">
    <property type="entry name" value="ANAEROBIC SULFATASE-MATURATING ENZYME HOMOLOG ASLB-RELATED"/>
    <property type="match status" value="1"/>
</dbReference>
<dbReference type="PROSITE" id="PS01305">
    <property type="entry name" value="MOAA_NIFB_PQQE"/>
    <property type="match status" value="1"/>
</dbReference>
<organism evidence="8 9">
    <name type="scientific">Pseudarcicella hirudinis</name>
    <dbReference type="NCBI Taxonomy" id="1079859"/>
    <lineage>
        <taxon>Bacteria</taxon>
        <taxon>Pseudomonadati</taxon>
        <taxon>Bacteroidota</taxon>
        <taxon>Cytophagia</taxon>
        <taxon>Cytophagales</taxon>
        <taxon>Flectobacillaceae</taxon>
        <taxon>Pseudarcicella</taxon>
    </lineage>
</organism>
<gene>
    <name evidence="8" type="ORF">SAMN04515674_10690</name>
</gene>
<dbReference type="InterPro" id="IPR023867">
    <property type="entry name" value="Sulphatase_maturase_rSAM"/>
</dbReference>
<dbReference type="EMBL" id="FOXH01000006">
    <property type="protein sequence ID" value="SFP83531.1"/>
    <property type="molecule type" value="Genomic_DNA"/>
</dbReference>
<comment type="cofactor">
    <cofactor evidence="1">
        <name>[4Fe-4S] cluster</name>
        <dbReference type="ChEBI" id="CHEBI:49883"/>
    </cofactor>
</comment>
<keyword evidence="5" id="KW-0408">Iron</keyword>
<name>A0A1I5TKX9_9BACT</name>
<dbReference type="RefSeq" id="WP_092017226.1">
    <property type="nucleotide sequence ID" value="NZ_FOXH01000006.1"/>
</dbReference>
<dbReference type="Gene3D" id="3.20.20.70">
    <property type="entry name" value="Aldolase class I"/>
    <property type="match status" value="1"/>
</dbReference>
<dbReference type="Proteomes" id="UP000199306">
    <property type="component" value="Unassembled WGS sequence"/>
</dbReference>
<dbReference type="SFLD" id="SFLDS00029">
    <property type="entry name" value="Radical_SAM"/>
    <property type="match status" value="1"/>
</dbReference>
<dbReference type="InterPro" id="IPR007197">
    <property type="entry name" value="rSAM"/>
</dbReference>
<dbReference type="AlphaFoldDB" id="A0A1I5TKX9"/>
<dbReference type="SFLD" id="SFLDG01386">
    <property type="entry name" value="main_SPASM_domain-containing"/>
    <property type="match status" value="1"/>
</dbReference>
<dbReference type="CDD" id="cd01335">
    <property type="entry name" value="Radical_SAM"/>
    <property type="match status" value="1"/>
</dbReference>
<dbReference type="OrthoDB" id="9808591at2"/>
<accession>A0A1I5TKX9</accession>
<dbReference type="SFLD" id="SFLDG01072">
    <property type="entry name" value="dehydrogenase_like"/>
    <property type="match status" value="1"/>
</dbReference>
<protein>
    <recommendedName>
        <fullName evidence="7">Radical SAM core domain-containing protein</fullName>
    </recommendedName>
</protein>
<evidence type="ECO:0000256" key="3">
    <source>
        <dbReference type="ARBA" id="ARBA00022691"/>
    </source>
</evidence>